<dbReference type="CDD" id="cd03360">
    <property type="entry name" value="LbH_AT_putative"/>
    <property type="match status" value="1"/>
</dbReference>
<protein>
    <submittedName>
        <fullName evidence="2">Sugar O-acyltransferase, sialic acid O-acetyltransferase NeuD family</fullName>
    </submittedName>
</protein>
<dbReference type="InterPro" id="IPR001451">
    <property type="entry name" value="Hexapep"/>
</dbReference>
<dbReference type="GO" id="GO:0016746">
    <property type="term" value="F:acyltransferase activity"/>
    <property type="evidence" value="ECO:0007669"/>
    <property type="project" value="UniProtKB-KW"/>
</dbReference>
<dbReference type="RefSeq" id="WP_097112224.1">
    <property type="nucleotide sequence ID" value="NZ_OBEB01000006.1"/>
</dbReference>
<dbReference type="SUPFAM" id="SSF51161">
    <property type="entry name" value="Trimeric LpxA-like enzymes"/>
    <property type="match status" value="1"/>
</dbReference>
<evidence type="ECO:0000313" key="3">
    <source>
        <dbReference type="Proteomes" id="UP000219353"/>
    </source>
</evidence>
<organism evidence="2 3">
    <name type="scientific">Arsukibacterium tuosuense</name>
    <dbReference type="NCBI Taxonomy" id="1323745"/>
    <lineage>
        <taxon>Bacteria</taxon>
        <taxon>Pseudomonadati</taxon>
        <taxon>Pseudomonadota</taxon>
        <taxon>Gammaproteobacteria</taxon>
        <taxon>Chromatiales</taxon>
        <taxon>Chromatiaceae</taxon>
        <taxon>Arsukibacterium</taxon>
    </lineage>
</organism>
<dbReference type="Proteomes" id="UP000219353">
    <property type="component" value="Unassembled WGS sequence"/>
</dbReference>
<proteinExistence type="inferred from homology"/>
<reference evidence="3" key="1">
    <citation type="submission" date="2017-09" db="EMBL/GenBank/DDBJ databases">
        <authorList>
            <person name="Varghese N."/>
            <person name="Submissions S."/>
        </authorList>
    </citation>
    <scope>NUCLEOTIDE SEQUENCE [LARGE SCALE GENOMIC DNA]</scope>
    <source>
        <strain evidence="3">CGMCC 1.12461</strain>
    </source>
</reference>
<keyword evidence="2" id="KW-0012">Acyltransferase</keyword>
<comment type="similarity">
    <text evidence="1">Belongs to the transferase hexapeptide repeat family.</text>
</comment>
<dbReference type="EMBL" id="OBEB01000006">
    <property type="protein sequence ID" value="SNY55996.1"/>
    <property type="molecule type" value="Genomic_DNA"/>
</dbReference>
<evidence type="ECO:0000256" key="1">
    <source>
        <dbReference type="ARBA" id="ARBA00007274"/>
    </source>
</evidence>
<name>A0A285J9F5_9GAMM</name>
<dbReference type="OrthoDB" id="1115300at2"/>
<gene>
    <name evidence="2" type="ORF">SAMN06297280_3035</name>
</gene>
<dbReference type="PANTHER" id="PTHR43300:SF4">
    <property type="entry name" value="ACYL-[ACYL-CARRIER-PROTEIN]--UDP-N-ACETYLGLUCOSAMINE O-ACYLTRANSFERASE"/>
    <property type="match status" value="1"/>
</dbReference>
<dbReference type="PANTHER" id="PTHR43300">
    <property type="entry name" value="ACETYLTRANSFERASE"/>
    <property type="match status" value="1"/>
</dbReference>
<dbReference type="InterPro" id="IPR020019">
    <property type="entry name" value="AcTrfase_PglD-like"/>
</dbReference>
<dbReference type="InterPro" id="IPR011004">
    <property type="entry name" value="Trimer_LpxA-like_sf"/>
</dbReference>
<evidence type="ECO:0000313" key="2">
    <source>
        <dbReference type="EMBL" id="SNY55996.1"/>
    </source>
</evidence>
<dbReference type="InterPro" id="IPR050179">
    <property type="entry name" value="Trans_hexapeptide_repeat"/>
</dbReference>
<dbReference type="NCBIfam" id="TIGR03570">
    <property type="entry name" value="NeuD_NnaD"/>
    <property type="match status" value="1"/>
</dbReference>
<keyword evidence="2" id="KW-0808">Transferase</keyword>
<dbReference type="Gene3D" id="3.40.50.720">
    <property type="entry name" value="NAD(P)-binding Rossmann-like Domain"/>
    <property type="match status" value="1"/>
</dbReference>
<dbReference type="AlphaFoldDB" id="A0A285J9F5"/>
<keyword evidence="3" id="KW-1185">Reference proteome</keyword>
<accession>A0A285J9F5</accession>
<dbReference type="Gene3D" id="2.160.10.10">
    <property type="entry name" value="Hexapeptide repeat proteins"/>
    <property type="match status" value="1"/>
</dbReference>
<dbReference type="Pfam" id="PF00132">
    <property type="entry name" value="Hexapep"/>
    <property type="match status" value="2"/>
</dbReference>
<sequence>MKNKLVIFGSGDIAQLAHYYFSNDSLYDVVAFTVDSEYKTVEEFCGLPVIAFSELKAFFSPQDVSVFVALSYSKLNAVRKEKYLAVKAMGYTLVSYISSKATVLNQQDIGENCLILEDNTIQPFVKIGNNVTLWSGNHIGHHSIIRDHTFIASHIVVSGGVDIGEQCFIGVNATLRDHIRIGDRCVIGAGVLLLANAEADGLYKGTATERSALPSSGLRRI</sequence>